<dbReference type="AlphaFoldDB" id="A0A813I913"/>
<evidence type="ECO:0000256" key="1">
    <source>
        <dbReference type="SAM" id="MobiDB-lite"/>
    </source>
</evidence>
<feature type="signal peptide" evidence="2">
    <location>
        <begin position="1"/>
        <end position="18"/>
    </location>
</feature>
<keyword evidence="2" id="KW-0732">Signal</keyword>
<feature type="compositionally biased region" description="Basic residues" evidence="1">
    <location>
        <begin position="46"/>
        <end position="58"/>
    </location>
</feature>
<organism evidence="3 4">
    <name type="scientific">Polarella glacialis</name>
    <name type="common">Dinoflagellate</name>
    <dbReference type="NCBI Taxonomy" id="89957"/>
    <lineage>
        <taxon>Eukaryota</taxon>
        <taxon>Sar</taxon>
        <taxon>Alveolata</taxon>
        <taxon>Dinophyceae</taxon>
        <taxon>Suessiales</taxon>
        <taxon>Suessiaceae</taxon>
        <taxon>Polarella</taxon>
    </lineage>
</organism>
<evidence type="ECO:0000313" key="4">
    <source>
        <dbReference type="Proteomes" id="UP000626109"/>
    </source>
</evidence>
<name>A0A813I913_POLGL</name>
<dbReference type="EMBL" id="CAJNNW010004300">
    <property type="protein sequence ID" value="CAE8646294.1"/>
    <property type="molecule type" value="Genomic_DNA"/>
</dbReference>
<sequence>MIPFCYVVFTLAVGLAEATSKQPSPSMIYLRMKKKKKKLMLSKNNKMKKNSKMQKKKNNNITNNMASSGNDGRMLDITLVSMSGNEISEGTWPGHCKAYELFQAAYRSKPGFLCKLLHGSEELDPQSDLQSLHKDLGHLTVVWMAGPAQKYKRANHPAVRRVCHHLGRCC</sequence>
<evidence type="ECO:0000256" key="2">
    <source>
        <dbReference type="SAM" id="SignalP"/>
    </source>
</evidence>
<feature type="region of interest" description="Disordered" evidence="1">
    <location>
        <begin position="46"/>
        <end position="67"/>
    </location>
</feature>
<feature type="chain" id="PRO_5032947848" evidence="2">
    <location>
        <begin position="19"/>
        <end position="170"/>
    </location>
</feature>
<proteinExistence type="predicted"/>
<protein>
    <submittedName>
        <fullName evidence="3">Uncharacterized protein</fullName>
    </submittedName>
</protein>
<reference evidence="3" key="1">
    <citation type="submission" date="2021-02" db="EMBL/GenBank/DDBJ databases">
        <authorList>
            <person name="Dougan E. K."/>
            <person name="Rhodes N."/>
            <person name="Thang M."/>
            <person name="Chan C."/>
        </authorList>
    </citation>
    <scope>NUCLEOTIDE SEQUENCE</scope>
</reference>
<gene>
    <name evidence="3" type="ORF">PGLA2088_LOCUS4678</name>
</gene>
<comment type="caution">
    <text evidence="3">The sequence shown here is derived from an EMBL/GenBank/DDBJ whole genome shotgun (WGS) entry which is preliminary data.</text>
</comment>
<accession>A0A813I913</accession>
<dbReference type="Proteomes" id="UP000626109">
    <property type="component" value="Unassembled WGS sequence"/>
</dbReference>
<evidence type="ECO:0000313" key="3">
    <source>
        <dbReference type="EMBL" id="CAE8646294.1"/>
    </source>
</evidence>